<accession>A0ABY7ZXB4</accession>
<dbReference type="InterPro" id="IPR052019">
    <property type="entry name" value="F420H2_bilvrd_red/Heme_oxyg"/>
</dbReference>
<keyword evidence="1" id="KW-0560">Oxidoreductase</keyword>
<evidence type="ECO:0000313" key="4">
    <source>
        <dbReference type="Proteomes" id="UP001219605"/>
    </source>
</evidence>
<dbReference type="Proteomes" id="UP001219605">
    <property type="component" value="Chromosome"/>
</dbReference>
<proteinExistence type="predicted"/>
<dbReference type="PANTHER" id="PTHR35176:SF2">
    <property type="entry name" value="F420H(2)-DEPENDENT REDUCTASE RV1155"/>
    <property type="match status" value="1"/>
</dbReference>
<keyword evidence="4" id="KW-1185">Reference proteome</keyword>
<dbReference type="InterPro" id="IPR011576">
    <property type="entry name" value="Pyridox_Oxase_N"/>
</dbReference>
<dbReference type="InterPro" id="IPR012349">
    <property type="entry name" value="Split_barrel_FMN-bd"/>
</dbReference>
<sequence>MARSIATNNQVDRSGLIDFLAARHRAVLITMRADGRPQSSPVACGVDGAGRLVISTYPERAKVRNIRRDPRVSACVLSDDWNGPWVQIDGTAEVLDLPEALEPLVEYFRSISGEHPDWDEYRQAMVRQGKSLIRVTIDSWGPVATGGFPARLAD</sequence>
<dbReference type="NCBIfam" id="TIGR03618">
    <property type="entry name" value="Rv1155_F420"/>
    <property type="match status" value="1"/>
</dbReference>
<dbReference type="SUPFAM" id="SSF50475">
    <property type="entry name" value="FMN-binding split barrel"/>
    <property type="match status" value="1"/>
</dbReference>
<dbReference type="Gene3D" id="2.30.110.10">
    <property type="entry name" value="Electron Transport, Fmn-binding Protein, Chain A"/>
    <property type="match status" value="1"/>
</dbReference>
<protein>
    <submittedName>
        <fullName evidence="3">PPOX class F420-dependent oxidoreductase</fullName>
    </submittedName>
</protein>
<dbReference type="InterPro" id="IPR019920">
    <property type="entry name" value="F420-binding_dom_put"/>
</dbReference>
<dbReference type="EMBL" id="CP118615">
    <property type="protein sequence ID" value="WDZ87093.1"/>
    <property type="molecule type" value="Genomic_DNA"/>
</dbReference>
<dbReference type="RefSeq" id="WP_275033978.1">
    <property type="nucleotide sequence ID" value="NZ_CP118615.1"/>
</dbReference>
<evidence type="ECO:0000313" key="3">
    <source>
        <dbReference type="EMBL" id="WDZ87093.1"/>
    </source>
</evidence>
<dbReference type="Pfam" id="PF01243">
    <property type="entry name" value="PNPOx_N"/>
    <property type="match status" value="1"/>
</dbReference>
<organism evidence="3 4">
    <name type="scientific">Micromonospora cathayae</name>
    <dbReference type="NCBI Taxonomy" id="3028804"/>
    <lineage>
        <taxon>Bacteria</taxon>
        <taxon>Bacillati</taxon>
        <taxon>Actinomycetota</taxon>
        <taxon>Actinomycetes</taxon>
        <taxon>Micromonosporales</taxon>
        <taxon>Micromonosporaceae</taxon>
        <taxon>Micromonospora</taxon>
    </lineage>
</organism>
<evidence type="ECO:0000256" key="1">
    <source>
        <dbReference type="ARBA" id="ARBA00023002"/>
    </source>
</evidence>
<gene>
    <name evidence="3" type="ORF">PVK37_12135</name>
</gene>
<name>A0ABY7ZXB4_9ACTN</name>
<reference evidence="3 4" key="1">
    <citation type="submission" date="2023-02" db="EMBL/GenBank/DDBJ databases">
        <authorList>
            <person name="Mo P."/>
        </authorList>
    </citation>
    <scope>NUCLEOTIDE SEQUENCE [LARGE SCALE GENOMIC DNA]</scope>
    <source>
        <strain evidence="3 4">HUAS 3</strain>
    </source>
</reference>
<feature type="domain" description="Pyridoxamine 5'-phosphate oxidase N-terminal" evidence="2">
    <location>
        <begin position="18"/>
        <end position="141"/>
    </location>
</feature>
<dbReference type="PANTHER" id="PTHR35176">
    <property type="entry name" value="HEME OXYGENASE HI_0854-RELATED"/>
    <property type="match status" value="1"/>
</dbReference>
<evidence type="ECO:0000259" key="2">
    <source>
        <dbReference type="Pfam" id="PF01243"/>
    </source>
</evidence>